<gene>
    <name evidence="1" type="ORF">FYJ61_09495</name>
</gene>
<evidence type="ECO:0000313" key="2">
    <source>
        <dbReference type="Proteomes" id="UP000452141"/>
    </source>
</evidence>
<sequence>AALDERWYMHPVWRTLNDLQLHYLDDKVSVTLIIGDAVHQPPQCLASQLKALASDIEWLGHVEVMFITRAASSAMR</sequence>
<proteinExistence type="predicted"/>
<dbReference type="Proteomes" id="UP000452141">
    <property type="component" value="Unassembled WGS sequence"/>
</dbReference>
<dbReference type="EMBL" id="VUMW01000048">
    <property type="protein sequence ID" value="MST80647.1"/>
    <property type="molecule type" value="Genomic_DNA"/>
</dbReference>
<dbReference type="AlphaFoldDB" id="A0A844FQJ9"/>
<organism evidence="1 2">
    <name type="scientific">Lactobacillus equicursoris</name>
    <dbReference type="NCBI Taxonomy" id="420645"/>
    <lineage>
        <taxon>Bacteria</taxon>
        <taxon>Bacillati</taxon>
        <taxon>Bacillota</taxon>
        <taxon>Bacilli</taxon>
        <taxon>Lactobacillales</taxon>
        <taxon>Lactobacillaceae</taxon>
        <taxon>Lactobacillus</taxon>
    </lineage>
</organism>
<feature type="non-terminal residue" evidence="1">
    <location>
        <position position="1"/>
    </location>
</feature>
<name>A0A844FQJ9_9LACO</name>
<reference evidence="1 2" key="1">
    <citation type="submission" date="2019-08" db="EMBL/GenBank/DDBJ databases">
        <title>In-depth cultivation of the pig gut microbiome towards novel bacterial diversity and tailored functional studies.</title>
        <authorList>
            <person name="Wylensek D."/>
            <person name="Hitch T.C.A."/>
            <person name="Clavel T."/>
        </authorList>
    </citation>
    <scope>NUCLEOTIDE SEQUENCE [LARGE SCALE GENOMIC DNA]</scope>
    <source>
        <strain evidence="1 2">WCA-470BD-2E</strain>
    </source>
</reference>
<accession>A0A844FQJ9</accession>
<comment type="caution">
    <text evidence="1">The sequence shown here is derived from an EMBL/GenBank/DDBJ whole genome shotgun (WGS) entry which is preliminary data.</text>
</comment>
<evidence type="ECO:0000313" key="1">
    <source>
        <dbReference type="EMBL" id="MST80647.1"/>
    </source>
</evidence>
<protein>
    <submittedName>
        <fullName evidence="1">Cation transporter</fullName>
    </submittedName>
</protein>